<feature type="signal peptide" evidence="1">
    <location>
        <begin position="1"/>
        <end position="28"/>
    </location>
</feature>
<name>A0ABX8MIU8_9PSED</name>
<keyword evidence="3" id="KW-1185">Reference proteome</keyword>
<proteinExistence type="predicted"/>
<sequence length="147" mass="14654">MGTLPRSFTRLMLISCAVSAVCSLPALAAGNGEIVLERQVHPTMAGRPLNLDNNPTTVNANPSGLVTSMANDEMTDSEFAGISSGSLVRGAVMPNGTGVAGMNVITNSDGLPGMAAGHGGGSGSTISNSINRSISAGMAPLNNIGGR</sequence>
<reference evidence="2" key="1">
    <citation type="submission" date="2021-06" db="EMBL/GenBank/DDBJ databases">
        <title>Updating the genus Pseudomonas: Description of 43 new species and partition of the Pseudomonas putida group.</title>
        <authorList>
            <person name="Girard L."/>
            <person name="Lood C."/>
            <person name="Vandamme P."/>
            <person name="Rokni-Zadeh H."/>
            <person name="van Noort V."/>
            <person name="Hofte M."/>
            <person name="Lavigne R."/>
            <person name="De Mot R."/>
        </authorList>
    </citation>
    <scope>NUCLEOTIDE SEQUENCE</scope>
    <source>
        <strain evidence="2">CMR12a</strain>
    </source>
</reference>
<evidence type="ECO:0000313" key="3">
    <source>
        <dbReference type="Proteomes" id="UP000693952"/>
    </source>
</evidence>
<organism evidence="2 3">
    <name type="scientific">Pseudomonas sessilinigenes</name>
    <dbReference type="NCBI Taxonomy" id="658629"/>
    <lineage>
        <taxon>Bacteria</taxon>
        <taxon>Pseudomonadati</taxon>
        <taxon>Pseudomonadota</taxon>
        <taxon>Gammaproteobacteria</taxon>
        <taxon>Pseudomonadales</taxon>
        <taxon>Pseudomonadaceae</taxon>
        <taxon>Pseudomonas</taxon>
    </lineage>
</organism>
<accession>A0ABX8MIU8</accession>
<keyword evidence="1" id="KW-0732">Signal</keyword>
<evidence type="ECO:0008006" key="4">
    <source>
        <dbReference type="Google" id="ProtNLM"/>
    </source>
</evidence>
<dbReference type="Proteomes" id="UP000693952">
    <property type="component" value="Chromosome"/>
</dbReference>
<evidence type="ECO:0000256" key="1">
    <source>
        <dbReference type="SAM" id="SignalP"/>
    </source>
</evidence>
<protein>
    <recommendedName>
        <fullName evidence="4">Fap</fullName>
    </recommendedName>
</protein>
<dbReference type="RefSeq" id="WP_068586583.1">
    <property type="nucleotide sequence ID" value="NZ_CP027706.1"/>
</dbReference>
<evidence type="ECO:0000313" key="2">
    <source>
        <dbReference type="EMBL" id="QXH39239.1"/>
    </source>
</evidence>
<feature type="chain" id="PRO_5047546196" description="Fap" evidence="1">
    <location>
        <begin position="29"/>
        <end position="147"/>
    </location>
</feature>
<gene>
    <name evidence="2" type="ORF">KSS89_23825</name>
</gene>
<dbReference type="EMBL" id="CP077074">
    <property type="protein sequence ID" value="QXH39239.1"/>
    <property type="molecule type" value="Genomic_DNA"/>
</dbReference>